<organism evidence="1 2">
    <name type="scientific">Zalaria obscura</name>
    <dbReference type="NCBI Taxonomy" id="2024903"/>
    <lineage>
        <taxon>Eukaryota</taxon>
        <taxon>Fungi</taxon>
        <taxon>Dikarya</taxon>
        <taxon>Ascomycota</taxon>
        <taxon>Pezizomycotina</taxon>
        <taxon>Dothideomycetes</taxon>
        <taxon>Dothideomycetidae</taxon>
        <taxon>Dothideales</taxon>
        <taxon>Zalariaceae</taxon>
        <taxon>Zalaria</taxon>
    </lineage>
</organism>
<accession>A0ACC3S998</accession>
<keyword evidence="2" id="KW-1185">Reference proteome</keyword>
<comment type="caution">
    <text evidence="1">The sequence shown here is derived from an EMBL/GenBank/DDBJ whole genome shotgun (WGS) entry which is preliminary data.</text>
</comment>
<protein>
    <submittedName>
        <fullName evidence="1">Uncharacterized protein</fullName>
    </submittedName>
</protein>
<reference evidence="1" key="1">
    <citation type="submission" date="2024-02" db="EMBL/GenBank/DDBJ databases">
        <title>Metagenome Assembled Genome of Zalaria obscura JY119.</title>
        <authorList>
            <person name="Vighnesh L."/>
            <person name="Jagadeeshwari U."/>
            <person name="Venkata Ramana C."/>
            <person name="Sasikala C."/>
        </authorList>
    </citation>
    <scope>NUCLEOTIDE SEQUENCE</scope>
    <source>
        <strain evidence="1">JY119</strain>
    </source>
</reference>
<evidence type="ECO:0000313" key="2">
    <source>
        <dbReference type="Proteomes" id="UP001320706"/>
    </source>
</evidence>
<dbReference type="Proteomes" id="UP001320706">
    <property type="component" value="Unassembled WGS sequence"/>
</dbReference>
<proteinExistence type="predicted"/>
<sequence>MARTIRLAAAQMGATNRSDTRDHTMNRMLQLLDNAASQGAQVVLFPEIAFTTFFPRFLINDPEELESWFEHGDIRTAPNTKALFDKAHGLGVDFAVGFAEATDDGEHFNSCVYYHAKSGSLLSKYRKIHLPGDFEPFPDPNALNQLEKRYFKPGNLGFNAFRVPDLTESDAKHGDAIFGMMICNDRRWAESWRVLGLQGVEVVLCGFNTPSFAPELFGSSKDQDPDEAEKLIIFQHQLCMQSNSYTNACFSVSAARAGVDDGKYALIGGSCITDPEGRVIAEAKTIDDEVVVADCDLDLCNAGKSRTFDFIRHRRIEHYGRITQQTGVVEPPRLGVAQANGLTNGTHTNGVAQSQSEKKPIRILLVNPNATKFMTDACVAMVEPTLSSDVEVVGFTAPQPAPTAVEGNFDSVMSAAAAIRAIIPVADSYDAFLVACYSDHSLIRMLREEVSQPVIGIMEASLFAARTLGNRFGVVATSKRSKVMHEDAVRHYGFEGFCAGVGCCNLGVLELESKSEKEVLGIMCEVAKDLVEKGADTLTLGCAGMTNMKRAVEEAVGDDVQVIDGVLAGVQHLAGIVRMGGKTAKAGLYADGKAGRKARGQTYY</sequence>
<dbReference type="EMBL" id="JAMKPW020000033">
    <property type="protein sequence ID" value="KAK8202050.1"/>
    <property type="molecule type" value="Genomic_DNA"/>
</dbReference>
<evidence type="ECO:0000313" key="1">
    <source>
        <dbReference type="EMBL" id="KAK8202050.1"/>
    </source>
</evidence>
<name>A0ACC3S998_9PEZI</name>
<gene>
    <name evidence="1" type="ORF">M8818_005575</name>
</gene>